<dbReference type="InterPro" id="IPR013149">
    <property type="entry name" value="ADH-like_C"/>
</dbReference>
<dbReference type="SMART" id="SM00829">
    <property type="entry name" value="PKS_ER"/>
    <property type="match status" value="1"/>
</dbReference>
<evidence type="ECO:0000256" key="5">
    <source>
        <dbReference type="ARBA" id="ARBA00023002"/>
    </source>
</evidence>
<evidence type="ECO:0000256" key="7">
    <source>
        <dbReference type="RuleBase" id="RU361277"/>
    </source>
</evidence>
<organism evidence="9 10">
    <name type="scientific">Fusarium zealandicum</name>
    <dbReference type="NCBI Taxonomy" id="1053134"/>
    <lineage>
        <taxon>Eukaryota</taxon>
        <taxon>Fungi</taxon>
        <taxon>Dikarya</taxon>
        <taxon>Ascomycota</taxon>
        <taxon>Pezizomycotina</taxon>
        <taxon>Sordariomycetes</taxon>
        <taxon>Hypocreomycetidae</taxon>
        <taxon>Hypocreales</taxon>
        <taxon>Nectriaceae</taxon>
        <taxon>Fusarium</taxon>
        <taxon>Fusarium staphyleae species complex</taxon>
    </lineage>
</organism>
<sequence>MSSHQEPHHKAAVVVRSDSGFRFEIRSLPIPKLQPWEVLVKMTATGVCGTDMSLAAGHVGPARDIVGHEGVGRVVQIGDGVDPSIVAMGDSVAVSWVRDVCGRCACCREPGGEARCLEQQNSGRKWDGTFAEHCVVPSRYLLVLPDHLGLQDEHIAPILCGGVTAYNALKVCGATPGDWVAIVGAAGGVGGLAIQYANAMGYRVAAVDVGPAEEFCLKLGANAYFDASDRGMADALRRITPGEAGAKAVIVTAGSGKAYQSAVDLISVFGTLVCVGIPPPDQPMNLHPLTFIDRGIKVIGSAVGTRADILDALDFVQRGAVKPSINIIGFGELEDLANKFATVNGKYVVQFEK</sequence>
<keyword evidence="10" id="KW-1185">Reference proteome</keyword>
<comment type="cofactor">
    <cofactor evidence="1 7">
        <name>Zn(2+)</name>
        <dbReference type="ChEBI" id="CHEBI:29105"/>
    </cofactor>
</comment>
<evidence type="ECO:0000256" key="6">
    <source>
        <dbReference type="ARBA" id="ARBA00023027"/>
    </source>
</evidence>
<dbReference type="Gene3D" id="3.90.180.10">
    <property type="entry name" value="Medium-chain alcohol dehydrogenases, catalytic domain"/>
    <property type="match status" value="1"/>
</dbReference>
<evidence type="ECO:0000256" key="2">
    <source>
        <dbReference type="ARBA" id="ARBA00008072"/>
    </source>
</evidence>
<dbReference type="Pfam" id="PF00107">
    <property type="entry name" value="ADH_zinc_N"/>
    <property type="match status" value="1"/>
</dbReference>
<dbReference type="FunFam" id="3.40.50.720:FF:000039">
    <property type="entry name" value="Alcohol dehydrogenase AdhP"/>
    <property type="match status" value="1"/>
</dbReference>
<dbReference type="SUPFAM" id="SSF50129">
    <property type="entry name" value="GroES-like"/>
    <property type="match status" value="1"/>
</dbReference>
<evidence type="ECO:0000259" key="8">
    <source>
        <dbReference type="SMART" id="SM00829"/>
    </source>
</evidence>
<dbReference type="GO" id="GO:0004022">
    <property type="term" value="F:alcohol dehydrogenase (NAD+) activity"/>
    <property type="evidence" value="ECO:0007669"/>
    <property type="project" value="TreeGrafter"/>
</dbReference>
<dbReference type="SUPFAM" id="SSF51735">
    <property type="entry name" value="NAD(P)-binding Rossmann-fold domains"/>
    <property type="match status" value="1"/>
</dbReference>
<keyword evidence="3 7" id="KW-0479">Metal-binding</keyword>
<dbReference type="Pfam" id="PF08240">
    <property type="entry name" value="ADH_N"/>
    <property type="match status" value="1"/>
</dbReference>
<dbReference type="EMBL" id="JABEYC010000095">
    <property type="protein sequence ID" value="KAF4982850.1"/>
    <property type="molecule type" value="Genomic_DNA"/>
</dbReference>
<reference evidence="9" key="1">
    <citation type="journal article" date="2020" name="BMC Genomics">
        <title>Correction to: Identification and distribution of gene clusters required for synthesis of sphingolipid metabolism inhibitors in diverse species of the filamentous fungus Fusarium.</title>
        <authorList>
            <person name="Kim H.S."/>
            <person name="Lohmar J.M."/>
            <person name="Busman M."/>
            <person name="Brown D.W."/>
            <person name="Naumann T.A."/>
            <person name="Divon H.H."/>
            <person name="Lysoe E."/>
            <person name="Uhlig S."/>
            <person name="Proctor R.H."/>
        </authorList>
    </citation>
    <scope>NUCLEOTIDE SEQUENCE</scope>
    <source>
        <strain evidence="9">NRRL 22465</strain>
    </source>
</reference>
<protein>
    <recommendedName>
        <fullName evidence="8">Enoyl reductase (ER) domain-containing protein</fullName>
    </recommendedName>
</protein>
<feature type="domain" description="Enoyl reductase (ER)" evidence="8">
    <location>
        <begin position="16"/>
        <end position="349"/>
    </location>
</feature>
<evidence type="ECO:0000256" key="4">
    <source>
        <dbReference type="ARBA" id="ARBA00022833"/>
    </source>
</evidence>
<dbReference type="InterPro" id="IPR036291">
    <property type="entry name" value="NAD(P)-bd_dom_sf"/>
</dbReference>
<comment type="caution">
    <text evidence="9">The sequence shown here is derived from an EMBL/GenBank/DDBJ whole genome shotgun (WGS) entry which is preliminary data.</text>
</comment>
<dbReference type="InterPro" id="IPR011032">
    <property type="entry name" value="GroES-like_sf"/>
</dbReference>
<dbReference type="OrthoDB" id="1879366at2759"/>
<keyword evidence="4 7" id="KW-0862">Zinc</keyword>
<dbReference type="GO" id="GO:0008270">
    <property type="term" value="F:zinc ion binding"/>
    <property type="evidence" value="ECO:0007669"/>
    <property type="project" value="InterPro"/>
</dbReference>
<dbReference type="InterPro" id="IPR020843">
    <property type="entry name" value="ER"/>
</dbReference>
<dbReference type="Gene3D" id="3.40.50.720">
    <property type="entry name" value="NAD(P)-binding Rossmann-like Domain"/>
    <property type="match status" value="1"/>
</dbReference>
<reference evidence="9" key="2">
    <citation type="submission" date="2020-05" db="EMBL/GenBank/DDBJ databases">
        <authorList>
            <person name="Kim H.-S."/>
            <person name="Proctor R.H."/>
            <person name="Brown D.W."/>
        </authorList>
    </citation>
    <scope>NUCLEOTIDE SEQUENCE</scope>
    <source>
        <strain evidence="9">NRRL 22465</strain>
    </source>
</reference>
<dbReference type="CDD" id="cd08297">
    <property type="entry name" value="CAD3"/>
    <property type="match status" value="1"/>
</dbReference>
<dbReference type="PANTHER" id="PTHR42940">
    <property type="entry name" value="ALCOHOL DEHYDROGENASE 1-RELATED"/>
    <property type="match status" value="1"/>
</dbReference>
<evidence type="ECO:0000256" key="3">
    <source>
        <dbReference type="ARBA" id="ARBA00022723"/>
    </source>
</evidence>
<evidence type="ECO:0000313" key="9">
    <source>
        <dbReference type="EMBL" id="KAF4982850.1"/>
    </source>
</evidence>
<dbReference type="Proteomes" id="UP000635477">
    <property type="component" value="Unassembled WGS sequence"/>
</dbReference>
<proteinExistence type="inferred from homology"/>
<gene>
    <name evidence="9" type="ORF">FZEAL_1600</name>
</gene>
<dbReference type="PROSITE" id="PS00059">
    <property type="entry name" value="ADH_ZINC"/>
    <property type="match status" value="1"/>
</dbReference>
<comment type="similarity">
    <text evidence="2 7">Belongs to the zinc-containing alcohol dehydrogenase family.</text>
</comment>
<dbReference type="AlphaFoldDB" id="A0A8H4USF4"/>
<name>A0A8H4USF4_9HYPO</name>
<keyword evidence="5" id="KW-0560">Oxidoreductase</keyword>
<evidence type="ECO:0000313" key="10">
    <source>
        <dbReference type="Proteomes" id="UP000635477"/>
    </source>
</evidence>
<dbReference type="InterPro" id="IPR013154">
    <property type="entry name" value="ADH-like_N"/>
</dbReference>
<accession>A0A8H4USF4</accession>
<keyword evidence="6" id="KW-0520">NAD</keyword>
<dbReference type="PANTHER" id="PTHR42940:SF2">
    <property type="entry name" value="DEHYDROGENASE FAMILY OXIDOREDUCTASE, PUTATIVE (JCVI)-RELATED"/>
    <property type="match status" value="1"/>
</dbReference>
<dbReference type="GO" id="GO:0005737">
    <property type="term" value="C:cytoplasm"/>
    <property type="evidence" value="ECO:0007669"/>
    <property type="project" value="TreeGrafter"/>
</dbReference>
<evidence type="ECO:0000256" key="1">
    <source>
        <dbReference type="ARBA" id="ARBA00001947"/>
    </source>
</evidence>
<dbReference type="InterPro" id="IPR002328">
    <property type="entry name" value="ADH_Zn_CS"/>
</dbReference>